<feature type="compositionally biased region" description="Pro residues" evidence="1">
    <location>
        <begin position="155"/>
        <end position="166"/>
    </location>
</feature>
<dbReference type="EMBL" id="CP060244">
    <property type="protein sequence ID" value="QNT78579.1"/>
    <property type="molecule type" value="Genomic_DNA"/>
</dbReference>
<keyword evidence="3" id="KW-1185">Reference proteome</keyword>
<organism evidence="2 3">
    <name type="scientific">Entomobacter blattae</name>
    <dbReference type="NCBI Taxonomy" id="2762277"/>
    <lineage>
        <taxon>Bacteria</taxon>
        <taxon>Pseudomonadati</taxon>
        <taxon>Pseudomonadota</taxon>
        <taxon>Alphaproteobacteria</taxon>
        <taxon>Acetobacterales</taxon>
        <taxon>Acetobacteraceae</taxon>
        <taxon>Entomobacter</taxon>
    </lineage>
</organism>
<sequence>MISVKVGLQSGLLLKKVEVVVSVIQKRGKKWCILSVSFLFLASCTTTDEVPEKYTPYLAEDNPAVMVDVFLTTQGMIEGLILSGKLTVQNALVLLKQDQLTRNAVLRQGLYPSMENMEEAAKQMKTLLAIIHQIGEGQNRPMGPSMAPVLKPGSPALPPPASKGNS</sequence>
<evidence type="ECO:0000313" key="2">
    <source>
        <dbReference type="EMBL" id="QNT78579.1"/>
    </source>
</evidence>
<dbReference type="AlphaFoldDB" id="A0A7H1NS19"/>
<gene>
    <name evidence="2" type="ORF">JGUZn3_13530</name>
</gene>
<feature type="region of interest" description="Disordered" evidence="1">
    <location>
        <begin position="139"/>
        <end position="166"/>
    </location>
</feature>
<protein>
    <submittedName>
        <fullName evidence="2">Uncharacterized protein</fullName>
    </submittedName>
</protein>
<dbReference type="Proteomes" id="UP000516349">
    <property type="component" value="Chromosome"/>
</dbReference>
<evidence type="ECO:0000256" key="1">
    <source>
        <dbReference type="SAM" id="MobiDB-lite"/>
    </source>
</evidence>
<reference evidence="2 3" key="1">
    <citation type="submission" date="2020-08" db="EMBL/GenBank/DDBJ databases">
        <title>Complete genome sequence of Entomobacter blattae G55GP.</title>
        <authorList>
            <person name="Poehlein A."/>
            <person name="Guzman J."/>
            <person name="Daniel R."/>
            <person name="Vilcinskas A."/>
        </authorList>
    </citation>
    <scope>NUCLEOTIDE SEQUENCE [LARGE SCALE GENOMIC DNA]</scope>
    <source>
        <strain evidence="2 3">G55GP</strain>
    </source>
</reference>
<proteinExistence type="predicted"/>
<evidence type="ECO:0000313" key="3">
    <source>
        <dbReference type="Proteomes" id="UP000516349"/>
    </source>
</evidence>
<name>A0A7H1NS19_9PROT</name>
<accession>A0A7H1NS19</accession>
<dbReference type="KEGG" id="ebla:JGUZn3_13530"/>
<dbReference type="RefSeq" id="WP_203412829.1">
    <property type="nucleotide sequence ID" value="NZ_CP060244.1"/>
</dbReference>